<comment type="caution">
    <text evidence="3">The sequence shown here is derived from an EMBL/GenBank/DDBJ whole genome shotgun (WGS) entry which is preliminary data.</text>
</comment>
<dbReference type="CDD" id="cd16278">
    <property type="entry name" value="metallo-hydrolase-like_MBL-fold"/>
    <property type="match status" value="1"/>
</dbReference>
<feature type="compositionally biased region" description="Basic and acidic residues" evidence="1">
    <location>
        <begin position="104"/>
        <end position="114"/>
    </location>
</feature>
<dbReference type="InterPro" id="IPR001279">
    <property type="entry name" value="Metallo-B-lactamas"/>
</dbReference>
<feature type="domain" description="Metallo-beta-lactamase" evidence="2">
    <location>
        <begin position="29"/>
        <end position="201"/>
    </location>
</feature>
<proteinExistence type="predicted"/>
<organism evidence="3 4">
    <name type="scientific">Nesterenkonia rhizosphaerae</name>
    <dbReference type="NCBI Taxonomy" id="1348272"/>
    <lineage>
        <taxon>Bacteria</taxon>
        <taxon>Bacillati</taxon>
        <taxon>Actinomycetota</taxon>
        <taxon>Actinomycetes</taxon>
        <taxon>Micrococcales</taxon>
        <taxon>Micrococcaceae</taxon>
        <taxon>Nesterenkonia</taxon>
    </lineage>
</organism>
<evidence type="ECO:0000256" key="1">
    <source>
        <dbReference type="SAM" id="MobiDB-lite"/>
    </source>
</evidence>
<evidence type="ECO:0000313" key="4">
    <source>
        <dbReference type="Proteomes" id="UP001500368"/>
    </source>
</evidence>
<dbReference type="InterPro" id="IPR036866">
    <property type="entry name" value="RibonucZ/Hydroxyglut_hydro"/>
</dbReference>
<accession>A0ABP9G3H9</accession>
<feature type="region of interest" description="Disordered" evidence="1">
    <location>
        <begin position="104"/>
        <end position="126"/>
    </location>
</feature>
<dbReference type="EMBL" id="BAABLW010000007">
    <property type="protein sequence ID" value="GAA4920628.1"/>
    <property type="molecule type" value="Genomic_DNA"/>
</dbReference>
<dbReference type="Gene3D" id="3.60.15.10">
    <property type="entry name" value="Ribonuclease Z/Hydroxyacylglutathione hydrolase-like"/>
    <property type="match status" value="1"/>
</dbReference>
<dbReference type="SUPFAM" id="SSF56281">
    <property type="entry name" value="Metallo-hydrolase/oxidoreductase"/>
    <property type="match status" value="1"/>
</dbReference>
<dbReference type="Pfam" id="PF00753">
    <property type="entry name" value="Lactamase_B"/>
    <property type="match status" value="1"/>
</dbReference>
<dbReference type="Proteomes" id="UP001500368">
    <property type="component" value="Unassembled WGS sequence"/>
</dbReference>
<dbReference type="PANTHER" id="PTHR23131">
    <property type="entry name" value="ENDORIBONUCLEASE LACTB2"/>
    <property type="match status" value="1"/>
</dbReference>
<dbReference type="InterPro" id="IPR050662">
    <property type="entry name" value="Sec-metab_biosynth-thioest"/>
</dbReference>
<dbReference type="SMART" id="SM00849">
    <property type="entry name" value="Lactamase_B"/>
    <property type="match status" value="1"/>
</dbReference>
<reference evidence="4" key="1">
    <citation type="journal article" date="2019" name="Int. J. Syst. Evol. Microbiol.">
        <title>The Global Catalogue of Microorganisms (GCM) 10K type strain sequencing project: providing services to taxonomists for standard genome sequencing and annotation.</title>
        <authorList>
            <consortium name="The Broad Institute Genomics Platform"/>
            <consortium name="The Broad Institute Genome Sequencing Center for Infectious Disease"/>
            <person name="Wu L."/>
            <person name="Ma J."/>
        </authorList>
    </citation>
    <scope>NUCLEOTIDE SEQUENCE [LARGE SCALE GENOMIC DNA]</scope>
    <source>
        <strain evidence="4">JCM 19129</strain>
    </source>
</reference>
<evidence type="ECO:0000259" key="2">
    <source>
        <dbReference type="SMART" id="SM00849"/>
    </source>
</evidence>
<evidence type="ECO:0000313" key="3">
    <source>
        <dbReference type="EMBL" id="GAA4920628.1"/>
    </source>
</evidence>
<name>A0ABP9G3H9_9MICC</name>
<keyword evidence="4" id="KW-1185">Reference proteome</keyword>
<protein>
    <submittedName>
        <fullName evidence="3">MBL fold metallo-hydrolase</fullName>
    </submittedName>
</protein>
<sequence length="270" mass="29127">MVTSLDPMSTTAPWQVLTCNNPSPMTLEGTNTYLLGAAGADDVVVVDPGPADHPEHLQAILDATSHRSVQQILITHRHADHLGAAAALADLTGAPVRSLDPELCRSPRLGRGEARNSSPAPLRDGERISVGGVDLEVLHTPGHTADSVCFWLPQHRVMLTGDTILGRGTSMVDYPDGTLADYFATLARLQSYGDVPLLPGHGSQQPDLAAAAARYEAQRRQRLDQLHQLRRKHPDHSPAQLAELIYGPRPGVQQPVILQLINAQLDYLTS</sequence>
<gene>
    <name evidence="3" type="ORF">GCM10025790_15910</name>
</gene>
<dbReference type="PANTHER" id="PTHR23131:SF0">
    <property type="entry name" value="ENDORIBONUCLEASE LACTB2"/>
    <property type="match status" value="1"/>
</dbReference>